<protein>
    <submittedName>
        <fullName evidence="1">Uncharacterized protein</fullName>
    </submittedName>
</protein>
<sequence length="34" mass="4047">MSCTISHFLVPTLLQYLLHRSIASQYPKYMKNYV</sequence>
<dbReference type="AlphaFoldDB" id="A0A3P7XN43"/>
<gene>
    <name evidence="1" type="ORF">SMRZ_LOCUS5604</name>
</gene>
<reference evidence="1 2" key="1">
    <citation type="submission" date="2018-11" db="EMBL/GenBank/DDBJ databases">
        <authorList>
            <consortium name="Pathogen Informatics"/>
        </authorList>
    </citation>
    <scope>NUCLEOTIDE SEQUENCE [LARGE SCALE GENOMIC DNA]</scope>
    <source>
        <strain evidence="1 2">Zambia</strain>
    </source>
</reference>
<proteinExistence type="predicted"/>
<dbReference type="Proteomes" id="UP000277204">
    <property type="component" value="Unassembled WGS sequence"/>
</dbReference>
<accession>A0A3P7XN43</accession>
<evidence type="ECO:0000313" key="1">
    <source>
        <dbReference type="EMBL" id="VDO66949.1"/>
    </source>
</evidence>
<evidence type="ECO:0000313" key="2">
    <source>
        <dbReference type="Proteomes" id="UP000277204"/>
    </source>
</evidence>
<dbReference type="EMBL" id="UZAI01001959">
    <property type="protein sequence ID" value="VDO66949.1"/>
    <property type="molecule type" value="Genomic_DNA"/>
</dbReference>
<name>A0A3P7XN43_9TREM</name>
<keyword evidence="2" id="KW-1185">Reference proteome</keyword>
<organism evidence="1 2">
    <name type="scientific">Schistosoma margrebowiei</name>
    <dbReference type="NCBI Taxonomy" id="48269"/>
    <lineage>
        <taxon>Eukaryota</taxon>
        <taxon>Metazoa</taxon>
        <taxon>Spiralia</taxon>
        <taxon>Lophotrochozoa</taxon>
        <taxon>Platyhelminthes</taxon>
        <taxon>Trematoda</taxon>
        <taxon>Digenea</taxon>
        <taxon>Strigeidida</taxon>
        <taxon>Schistosomatoidea</taxon>
        <taxon>Schistosomatidae</taxon>
        <taxon>Schistosoma</taxon>
    </lineage>
</organism>